<evidence type="ECO:0000313" key="5">
    <source>
        <dbReference type="Proteomes" id="UP000001357"/>
    </source>
</evidence>
<dbReference type="InterPro" id="IPR020849">
    <property type="entry name" value="Small_GTPase_Ras-type"/>
</dbReference>
<dbReference type="RefSeq" id="XP_001744879.1">
    <property type="nucleotide sequence ID" value="XM_001744827.1"/>
</dbReference>
<dbReference type="Pfam" id="PF00071">
    <property type="entry name" value="Ras"/>
    <property type="match status" value="2"/>
</dbReference>
<keyword evidence="1" id="KW-0547">Nucleotide-binding</keyword>
<dbReference type="GO" id="GO:0005525">
    <property type="term" value="F:GTP binding"/>
    <property type="evidence" value="ECO:0000318"/>
    <property type="project" value="GO_Central"/>
</dbReference>
<dbReference type="eggNOG" id="KOG0395">
    <property type="taxonomic scope" value="Eukaryota"/>
</dbReference>
<dbReference type="FunFam" id="3.40.50.300:FF:003775">
    <property type="entry name" value="Circularly permutated Ras protein 1"/>
    <property type="match status" value="1"/>
</dbReference>
<sequence>MALHFGGEFFSPATTSPAIIKVPDAFHISVNSAKHDTSAPLLTQSDSCLLDILDTAGQEEYSSMRDMYCQTGDAFAIVFSVTSRASFDEARLMKDWVLRVRDVDTTDQVALILIGNKSDLNVAREVSSTEGQRLADEWHCTYIETSAKTGFNVNRAFEELVLSFARLNPRMTQLKTVVMGSGGVGKSALTVQYIQHVFVECYDPTIEDSYRAQRQI</sequence>
<dbReference type="SMART" id="SM00173">
    <property type="entry name" value="RAS"/>
    <property type="match status" value="1"/>
</dbReference>
<dbReference type="SMART" id="SM00175">
    <property type="entry name" value="RAB"/>
    <property type="match status" value="1"/>
</dbReference>
<gene>
    <name evidence="4" type="ORF">MONBRDRAFT_20657</name>
</gene>
<evidence type="ECO:0000256" key="1">
    <source>
        <dbReference type="ARBA" id="ARBA00022741"/>
    </source>
</evidence>
<keyword evidence="5" id="KW-1185">Reference proteome</keyword>
<proteinExistence type="inferred from homology"/>
<protein>
    <submittedName>
        <fullName evidence="4">Uncharacterized protein</fullName>
    </submittedName>
</protein>
<dbReference type="GO" id="GO:0003924">
    <property type="term" value="F:GTPase activity"/>
    <property type="evidence" value="ECO:0000318"/>
    <property type="project" value="GO_Central"/>
</dbReference>
<dbReference type="GO" id="GO:0007165">
    <property type="term" value="P:signal transduction"/>
    <property type="evidence" value="ECO:0007669"/>
    <property type="project" value="InterPro"/>
</dbReference>
<dbReference type="InParanoid" id="A9UWW2"/>
<dbReference type="AlphaFoldDB" id="A9UWW2"/>
<evidence type="ECO:0000256" key="2">
    <source>
        <dbReference type="ARBA" id="ARBA00023134"/>
    </source>
</evidence>
<dbReference type="InterPro" id="IPR005225">
    <property type="entry name" value="Small_GTP-bd"/>
</dbReference>
<dbReference type="PROSITE" id="PS51419">
    <property type="entry name" value="RAB"/>
    <property type="match status" value="1"/>
</dbReference>
<feature type="non-terminal residue" evidence="4">
    <location>
        <position position="216"/>
    </location>
</feature>
<evidence type="ECO:0000256" key="3">
    <source>
        <dbReference type="ARBA" id="ARBA00060780"/>
    </source>
</evidence>
<dbReference type="GO" id="GO:0005886">
    <property type="term" value="C:plasma membrane"/>
    <property type="evidence" value="ECO:0000318"/>
    <property type="project" value="GO_Central"/>
</dbReference>
<dbReference type="SUPFAM" id="SSF52540">
    <property type="entry name" value="P-loop containing nucleoside triphosphate hydrolases"/>
    <property type="match status" value="2"/>
</dbReference>
<dbReference type="GO" id="GO:0019003">
    <property type="term" value="F:GDP binding"/>
    <property type="evidence" value="ECO:0000318"/>
    <property type="project" value="GO_Central"/>
</dbReference>
<dbReference type="Gene3D" id="3.40.50.300">
    <property type="entry name" value="P-loop containing nucleotide triphosphate hydrolases"/>
    <property type="match status" value="2"/>
</dbReference>
<dbReference type="SMART" id="SM00174">
    <property type="entry name" value="RHO"/>
    <property type="match status" value="1"/>
</dbReference>
<dbReference type="STRING" id="81824.A9UWW2"/>
<dbReference type="Proteomes" id="UP000001357">
    <property type="component" value="Unassembled WGS sequence"/>
</dbReference>
<dbReference type="GeneID" id="5890201"/>
<organism evidence="4 5">
    <name type="scientific">Monosiga brevicollis</name>
    <name type="common">Choanoflagellate</name>
    <dbReference type="NCBI Taxonomy" id="81824"/>
    <lineage>
        <taxon>Eukaryota</taxon>
        <taxon>Choanoflagellata</taxon>
        <taxon>Craspedida</taxon>
        <taxon>Salpingoecidae</taxon>
        <taxon>Monosiga</taxon>
    </lineage>
</organism>
<accession>A9UWW2</accession>
<dbReference type="InterPro" id="IPR027417">
    <property type="entry name" value="P-loop_NTPase"/>
</dbReference>
<comment type="similarity">
    <text evidence="3">Belongs to the small GTPase superfamily. CpRas family.</text>
</comment>
<dbReference type="EMBL" id="CH991548">
    <property type="protein sequence ID" value="EDQ90112.1"/>
    <property type="molecule type" value="Genomic_DNA"/>
</dbReference>
<keyword evidence="2" id="KW-0342">GTP-binding</keyword>
<reference evidence="4 5" key="1">
    <citation type="journal article" date="2008" name="Nature">
        <title>The genome of the choanoflagellate Monosiga brevicollis and the origin of metazoans.</title>
        <authorList>
            <consortium name="JGI Sequencing"/>
            <person name="King N."/>
            <person name="Westbrook M.J."/>
            <person name="Young S.L."/>
            <person name="Kuo A."/>
            <person name="Abedin M."/>
            <person name="Chapman J."/>
            <person name="Fairclough S."/>
            <person name="Hellsten U."/>
            <person name="Isogai Y."/>
            <person name="Letunic I."/>
            <person name="Marr M."/>
            <person name="Pincus D."/>
            <person name="Putnam N."/>
            <person name="Rokas A."/>
            <person name="Wright K.J."/>
            <person name="Zuzow R."/>
            <person name="Dirks W."/>
            <person name="Good M."/>
            <person name="Goodstein D."/>
            <person name="Lemons D."/>
            <person name="Li W."/>
            <person name="Lyons J.B."/>
            <person name="Morris A."/>
            <person name="Nichols S."/>
            <person name="Richter D.J."/>
            <person name="Salamov A."/>
            <person name="Bork P."/>
            <person name="Lim W.A."/>
            <person name="Manning G."/>
            <person name="Miller W.T."/>
            <person name="McGinnis W."/>
            <person name="Shapiro H."/>
            <person name="Tjian R."/>
            <person name="Grigoriev I.V."/>
            <person name="Rokhsar D."/>
        </authorList>
    </citation>
    <scope>NUCLEOTIDE SEQUENCE [LARGE SCALE GENOMIC DNA]</scope>
    <source>
        <strain evidence="5">MX1 / ATCC 50154</strain>
    </source>
</reference>
<dbReference type="PROSITE" id="PS51421">
    <property type="entry name" value="RAS"/>
    <property type="match status" value="1"/>
</dbReference>
<dbReference type="KEGG" id="mbr:MONBRDRAFT_20657"/>
<dbReference type="PRINTS" id="PR00449">
    <property type="entry name" value="RASTRNSFRMNG"/>
</dbReference>
<dbReference type="InterPro" id="IPR001806">
    <property type="entry name" value="Small_GTPase"/>
</dbReference>
<evidence type="ECO:0000313" key="4">
    <source>
        <dbReference type="EMBL" id="EDQ90112.1"/>
    </source>
</evidence>
<name>A9UWW2_MONBE</name>
<dbReference type="PANTHER" id="PTHR24070">
    <property type="entry name" value="RAS, DI-RAS, AND RHEB FAMILY MEMBERS OF SMALL GTPASE SUPERFAMILY"/>
    <property type="match status" value="1"/>
</dbReference>
<dbReference type="NCBIfam" id="TIGR00231">
    <property type="entry name" value="small_GTP"/>
    <property type="match status" value="1"/>
</dbReference>